<dbReference type="PANTHER" id="PTHR11927:SF9">
    <property type="entry name" value="L-FUCOSYLTRANSFERASE"/>
    <property type="match status" value="1"/>
</dbReference>
<dbReference type="InterPro" id="IPR002516">
    <property type="entry name" value="Glyco_trans_11"/>
</dbReference>
<dbReference type="AlphaFoldDB" id="Q5LGI6"/>
<name>Q5LGI6_BACFN</name>
<dbReference type="PaxDb" id="272559-BF9343_0972"/>
<gene>
    <name evidence="1" type="primary">wcfB</name>
    <name evidence="1" type="ORF">BF9343_0972</name>
</gene>
<evidence type="ECO:0000313" key="2">
    <source>
        <dbReference type="Proteomes" id="UP000006731"/>
    </source>
</evidence>
<evidence type="ECO:0000313" key="1">
    <source>
        <dbReference type="EMBL" id="CAH06753.1"/>
    </source>
</evidence>
<reference evidence="1 2" key="1">
    <citation type="journal article" date="2005" name="Science">
        <title>Extensive DNA inversions in the B. fragilis genome control variable gene expression.</title>
        <authorList>
            <person name="Cerdeno-Tarraga A.M."/>
            <person name="Patrick S."/>
            <person name="Crosmann L."/>
            <person name="Blakely G."/>
            <person name="Abratt V."/>
            <person name="Lennard N."/>
            <person name="Duerden B."/>
            <person name="Poxton I."/>
            <person name="Harris B."/>
            <person name="Quail M.A."/>
            <person name="Barron A."/>
            <person name="Clarck L."/>
            <person name="Corton C."/>
            <person name="Doggett J."/>
            <person name="Holden M.T.G."/>
            <person name="Larke N."/>
            <person name="Line A."/>
            <person name="Lord A."/>
            <person name="Norbertczak H."/>
            <person name="Ormond D."/>
            <person name="Price C."/>
            <person name="Rabbinowitsch E."/>
            <person name="Woodward J."/>
            <person name="Barrel B.G."/>
            <person name="Parkhill J."/>
        </authorList>
    </citation>
    <scope>NUCLEOTIDE SEQUENCE [LARGE SCALE GENOMIC DNA]</scope>
    <source>
        <strain evidence="2">ATCC 25285 / DSM 2151 / CCUG 4856 / JCM 11019 / LMG 10263 / NCTC 9343 / Onslow / VPI 2553 / EN-2</strain>
    </source>
</reference>
<dbReference type="GO" id="GO:0005975">
    <property type="term" value="P:carbohydrate metabolic process"/>
    <property type="evidence" value="ECO:0007669"/>
    <property type="project" value="InterPro"/>
</dbReference>
<keyword evidence="2" id="KW-1185">Reference proteome</keyword>
<dbReference type="CDD" id="cd11301">
    <property type="entry name" value="Fut1_Fut2_like"/>
    <property type="match status" value="1"/>
</dbReference>
<proteinExistence type="predicted"/>
<dbReference type="PANTHER" id="PTHR11927">
    <property type="entry name" value="GALACTOSIDE 2-L-FUCOSYLTRANSFERASE"/>
    <property type="match status" value="1"/>
</dbReference>
<dbReference type="BioCyc" id="BFRA272559:G1GHZ-1067-MONOMER"/>
<dbReference type="eggNOG" id="ENOG5032W31">
    <property type="taxonomic scope" value="Bacteria"/>
</dbReference>
<dbReference type="HOGENOM" id="CLU_043399_3_1_10"/>
<dbReference type="GO" id="GO:0016020">
    <property type="term" value="C:membrane"/>
    <property type="evidence" value="ECO:0007669"/>
    <property type="project" value="InterPro"/>
</dbReference>
<dbReference type="CAZy" id="GT11">
    <property type="family name" value="Glycosyltransferase Family 11"/>
</dbReference>
<dbReference type="KEGG" id="bfs:BF9343_0972"/>
<dbReference type="SMR" id="Q5LGI6"/>
<dbReference type="Proteomes" id="UP000006731">
    <property type="component" value="Chromosome"/>
</dbReference>
<sequence length="287" mass="33852">MLYVILRGRLGNNLFQIATAASLTQNFIFCTVNKDQERQVLLYKDSFFKNIKVMKGVPDGIPYYKEPFHEFSRIPYEEGKDLIIDGYFQSEKYFKRSVVLDLYRITDELRKKIWNICGNILEKGETVSIHVRRGDYLKLPHALPFCGKSYYKNAIQYIGEDKIFIICSDDIDWCKKNFIGKRYYFIENTTPLLDLYIQSLCTHNIISNSSFSWWGAWLNENSNKIVIAPQMWFGISVKLGVSDLLPVSWVRLPNNYTLGRYCFALYKVVEDYLLNILRLIWKRKKNM</sequence>
<protein>
    <submittedName>
        <fullName evidence="1">Fucosyl transferase</fullName>
    </submittedName>
</protein>
<organism evidence="1 2">
    <name type="scientific">Bacteroides fragilis (strain ATCC 25285 / DSM 2151 / CCUG 4856 / JCM 11019 / LMG 10263 / NCTC 9343 / Onslow / VPI 2553 / EN-2)</name>
    <dbReference type="NCBI Taxonomy" id="272559"/>
    <lineage>
        <taxon>Bacteria</taxon>
        <taxon>Pseudomonadati</taxon>
        <taxon>Bacteroidota</taxon>
        <taxon>Bacteroidia</taxon>
        <taxon>Bacteroidales</taxon>
        <taxon>Bacteroidaceae</taxon>
        <taxon>Bacteroides</taxon>
    </lineage>
</organism>
<dbReference type="GO" id="GO:0008107">
    <property type="term" value="F:galactoside 2-alpha-L-fucosyltransferase activity"/>
    <property type="evidence" value="ECO:0007669"/>
    <property type="project" value="InterPro"/>
</dbReference>
<dbReference type="Pfam" id="PF01531">
    <property type="entry name" value="Glyco_transf_11"/>
    <property type="match status" value="1"/>
</dbReference>
<accession>Q5LGI6</accession>
<dbReference type="EMBL" id="CR626927">
    <property type="protein sequence ID" value="CAH06753.1"/>
    <property type="molecule type" value="Genomic_DNA"/>
</dbReference>
<keyword evidence="1" id="KW-0808">Transferase</keyword>